<evidence type="ECO:0008006" key="3">
    <source>
        <dbReference type="Google" id="ProtNLM"/>
    </source>
</evidence>
<gene>
    <name evidence="1" type="ORF">DBW71_06435</name>
</gene>
<organism evidence="1 2">
    <name type="scientific">PS1 clade bacterium</name>
    <dbReference type="NCBI Taxonomy" id="2175152"/>
    <lineage>
        <taxon>Bacteria</taxon>
        <taxon>Pseudomonadati</taxon>
        <taxon>Pseudomonadota</taxon>
        <taxon>Alphaproteobacteria</taxon>
        <taxon>PS1 clade</taxon>
    </lineage>
</organism>
<sequence length="245" mass="28383">MTDKVERGYLISWYNLDEKNEKEYLNWLHKEYIPRRLEDPRILWASHYKSLGDVAHPGEKGRLSHDHLSIPAGDRFILIFGAVEPEVFTNPTVSEYHNSLSKDDKKFLSMKLKERYNVMTEEARGDGFENRNDNSEGLSACIQLGNFNAGSYEDEDELSSWYATWRIPSMKKLEGCIGVRKLVSVSGWAKHAILYEWQSASARNKIFLDHESHNQKMEAWTDRVVRKLVHAPGSPNLAERIWPQS</sequence>
<comment type="caution">
    <text evidence="1">The sequence shown here is derived from an EMBL/GenBank/DDBJ whole genome shotgun (WGS) entry which is preliminary data.</text>
</comment>
<accession>A0A368DII1</accession>
<name>A0A368DII1_9PROT</name>
<evidence type="ECO:0000313" key="2">
    <source>
        <dbReference type="Proteomes" id="UP000253570"/>
    </source>
</evidence>
<protein>
    <recommendedName>
        <fullName evidence="3">NIPSNAP domain-containing protein</fullName>
    </recommendedName>
</protein>
<dbReference type="EMBL" id="QOQD01000023">
    <property type="protein sequence ID" value="RCL71648.1"/>
    <property type="molecule type" value="Genomic_DNA"/>
</dbReference>
<proteinExistence type="predicted"/>
<dbReference type="AlphaFoldDB" id="A0A368DII1"/>
<reference evidence="1 2" key="1">
    <citation type="journal article" date="2018" name="Microbiome">
        <title>Fine metagenomic profile of the Mediterranean stratified and mixed water columns revealed by assembly and recruitment.</title>
        <authorList>
            <person name="Haro-Moreno J.M."/>
            <person name="Lopez-Perez M."/>
            <person name="De La Torre J.R."/>
            <person name="Picazo A."/>
            <person name="Camacho A."/>
            <person name="Rodriguez-Valera F."/>
        </authorList>
    </citation>
    <scope>NUCLEOTIDE SEQUENCE [LARGE SCALE GENOMIC DNA]</scope>
    <source>
        <strain evidence="1">MED-G57</strain>
    </source>
</reference>
<dbReference type="Proteomes" id="UP000253570">
    <property type="component" value="Unassembled WGS sequence"/>
</dbReference>
<evidence type="ECO:0000313" key="1">
    <source>
        <dbReference type="EMBL" id="RCL71648.1"/>
    </source>
</evidence>